<dbReference type="PROSITE" id="PS50294">
    <property type="entry name" value="WD_REPEATS_REGION"/>
    <property type="match status" value="2"/>
</dbReference>
<feature type="region of interest" description="Disordered" evidence="4">
    <location>
        <begin position="313"/>
        <end position="332"/>
    </location>
</feature>
<dbReference type="Gene3D" id="2.130.10.10">
    <property type="entry name" value="YVTN repeat-like/Quinoprotein amine dehydrogenase"/>
    <property type="match status" value="2"/>
</dbReference>
<gene>
    <name evidence="5" type="ORF">KSX_82750</name>
</gene>
<sequence>MSRRNILIGGGAAIFLVAAGSATWAAWDLWSHSATPNSEPNIQPGPKAFISGVPTLRLSGHKDIVRYTRWSPDGKQLATAGDDHALMAWDIAASLKNSSKSLITIKQSQQRWRLNDAINYYQISWTSNGKKLMALTKSAETRNVIYQFDLASKSPDPTIYHNSSILDSDFSAPIYWKISCAPKGNRFVTSVLSSESMVLWDLSDTQRPIKTFNTSGQSASLTATILAMDWTPDGKRLAALNSHQQVLIFDDTGKLIQTLDLSDRLGQIKPGAQDLLQERFALEWCPNNSNLLAVSNVDVIDIWDIQQKRQLRRLETDDPSAHQSNETDKTSPFPWYPQVCGLTWSPNGRFIAASFSRSTLIHVWDLQNPSPAKSKYGNELQTTLFGNPGHANTILDIAWQPGEGRYIATASMDNSVIIWRVEA</sequence>
<dbReference type="SUPFAM" id="SSF50978">
    <property type="entry name" value="WD40 repeat-like"/>
    <property type="match status" value="1"/>
</dbReference>
<dbReference type="PROSITE" id="PS50082">
    <property type="entry name" value="WD_REPEATS_2"/>
    <property type="match status" value="2"/>
</dbReference>
<keyword evidence="6" id="KW-1185">Reference proteome</keyword>
<accession>A0A8J3MVB6</accession>
<dbReference type="InterPro" id="IPR015943">
    <property type="entry name" value="WD40/YVTN_repeat-like_dom_sf"/>
</dbReference>
<dbReference type="PANTHER" id="PTHR19848">
    <property type="entry name" value="WD40 REPEAT PROTEIN"/>
    <property type="match status" value="1"/>
</dbReference>
<comment type="caution">
    <text evidence="5">The sequence shown here is derived from an EMBL/GenBank/DDBJ whole genome shotgun (WGS) entry which is preliminary data.</text>
</comment>
<dbReference type="InterPro" id="IPR036322">
    <property type="entry name" value="WD40_repeat_dom_sf"/>
</dbReference>
<feature type="repeat" description="WD" evidence="3">
    <location>
        <begin position="58"/>
        <end position="99"/>
    </location>
</feature>
<dbReference type="SMART" id="SM00320">
    <property type="entry name" value="WD40"/>
    <property type="match status" value="4"/>
</dbReference>
<keyword evidence="2" id="KW-0677">Repeat</keyword>
<evidence type="ECO:0000256" key="2">
    <source>
        <dbReference type="ARBA" id="ARBA00022737"/>
    </source>
</evidence>
<dbReference type="AlphaFoldDB" id="A0A8J3MVB6"/>
<evidence type="ECO:0000256" key="4">
    <source>
        <dbReference type="SAM" id="MobiDB-lite"/>
    </source>
</evidence>
<keyword evidence="1 3" id="KW-0853">WD repeat</keyword>
<dbReference type="Proteomes" id="UP000612362">
    <property type="component" value="Unassembled WGS sequence"/>
</dbReference>
<evidence type="ECO:0000313" key="5">
    <source>
        <dbReference type="EMBL" id="GHO50112.1"/>
    </source>
</evidence>
<dbReference type="Pfam" id="PF00400">
    <property type="entry name" value="WD40"/>
    <property type="match status" value="3"/>
</dbReference>
<proteinExistence type="predicted"/>
<dbReference type="PANTHER" id="PTHR19848:SF8">
    <property type="entry name" value="F-BOX AND WD REPEAT DOMAIN CONTAINING 7"/>
    <property type="match status" value="1"/>
</dbReference>
<feature type="compositionally biased region" description="Basic and acidic residues" evidence="4">
    <location>
        <begin position="313"/>
        <end position="329"/>
    </location>
</feature>
<feature type="repeat" description="WD" evidence="3">
    <location>
        <begin position="387"/>
        <end position="423"/>
    </location>
</feature>
<organism evidence="5 6">
    <name type="scientific">Ktedonospora formicarum</name>
    <dbReference type="NCBI Taxonomy" id="2778364"/>
    <lineage>
        <taxon>Bacteria</taxon>
        <taxon>Bacillati</taxon>
        <taxon>Chloroflexota</taxon>
        <taxon>Ktedonobacteria</taxon>
        <taxon>Ktedonobacterales</taxon>
        <taxon>Ktedonobacteraceae</taxon>
        <taxon>Ktedonospora</taxon>
    </lineage>
</organism>
<evidence type="ECO:0000256" key="3">
    <source>
        <dbReference type="PROSITE-ProRule" id="PRU00221"/>
    </source>
</evidence>
<protein>
    <submittedName>
        <fullName evidence="5">Uncharacterized protein</fullName>
    </submittedName>
</protein>
<dbReference type="PROSITE" id="PS00678">
    <property type="entry name" value="WD_REPEATS_1"/>
    <property type="match status" value="1"/>
</dbReference>
<name>A0A8J3MVB6_9CHLR</name>
<dbReference type="EMBL" id="BNJF01000007">
    <property type="protein sequence ID" value="GHO50112.1"/>
    <property type="molecule type" value="Genomic_DNA"/>
</dbReference>
<evidence type="ECO:0000256" key="1">
    <source>
        <dbReference type="ARBA" id="ARBA00022574"/>
    </source>
</evidence>
<reference evidence="5" key="1">
    <citation type="submission" date="2020-10" db="EMBL/GenBank/DDBJ databases">
        <title>Taxonomic study of unclassified bacteria belonging to the class Ktedonobacteria.</title>
        <authorList>
            <person name="Yabe S."/>
            <person name="Wang C.M."/>
            <person name="Zheng Y."/>
            <person name="Sakai Y."/>
            <person name="Cavaletti L."/>
            <person name="Monciardini P."/>
            <person name="Donadio S."/>
        </authorList>
    </citation>
    <scope>NUCLEOTIDE SEQUENCE</scope>
    <source>
        <strain evidence="5">SOSP1-1</strain>
    </source>
</reference>
<dbReference type="InterPro" id="IPR001680">
    <property type="entry name" value="WD40_rpt"/>
</dbReference>
<evidence type="ECO:0000313" key="6">
    <source>
        <dbReference type="Proteomes" id="UP000612362"/>
    </source>
</evidence>
<dbReference type="InterPro" id="IPR019775">
    <property type="entry name" value="WD40_repeat_CS"/>
</dbReference>